<keyword evidence="3" id="KW-1185">Reference proteome</keyword>
<dbReference type="OrthoDB" id="4187993at2759"/>
<evidence type="ECO:0000313" key="3">
    <source>
        <dbReference type="Proteomes" id="UP000091918"/>
    </source>
</evidence>
<dbReference type="Proteomes" id="UP000091918">
    <property type="component" value="Unassembled WGS sequence"/>
</dbReference>
<evidence type="ECO:0000313" key="2">
    <source>
        <dbReference type="EMBL" id="OAX83007.1"/>
    </source>
</evidence>
<protein>
    <submittedName>
        <fullName evidence="2">Uncharacterized protein</fullName>
    </submittedName>
</protein>
<feature type="region of interest" description="Disordered" evidence="1">
    <location>
        <begin position="431"/>
        <end position="509"/>
    </location>
</feature>
<feature type="compositionally biased region" description="Polar residues" evidence="1">
    <location>
        <begin position="460"/>
        <end position="472"/>
    </location>
</feature>
<proteinExistence type="predicted"/>
<sequence length="573" mass="64276">MADQGVHQDPFTPTVAPATALAGSWCHHLSPPDANHTCQHDTTQHYSDENLPPLLFQLDPPNERSSTLIPNLVENGNEVGDYDGIVIRDFSFLPRYISTRPLAWQLEFWMRLDSRMTYRDIKARMTVEKALLPNDNSLNMRREREARAPLGLSCWTTRRGGVTRTEIERVDKLSLDQVSLNTTMDVVYYDDPVNGHSGVPKCLRARNLTSTPTVCYPWDMFLENQRLHFPGPRLAEALALHEKLLETAAHSNVNDWRELPRDLLPSSWNRRGADNRATDAAAQNNVTRGLAPRSAKGTGRQANLALLGPNDRTNNDNDHTVRTTEFLSRFQTPVFSTEITRNDQAKRTGQTHNPGGFNGYKTLRPIEHGIFQHTPGAVGFPSGFPMPGMGFEFGGIRHGLPAPGVEFGLANYFGHPPNPFVASNPVAYQPRYNPFTPHTSPASTSHDDNPFQKLEKKTGPTGQYQPRPSTPQGVFPDNSRYVLGQSSPRDHMDTGFDASTYSPNPSTPVNQVKVEDEFYRFNGSGPHSIRHNPDHRLNTDTVTVMQRNDPFRRIQEEGSGPFSSFENFLEDQM</sequence>
<feature type="compositionally biased region" description="Basic and acidic residues" evidence="1">
    <location>
        <begin position="445"/>
        <end position="458"/>
    </location>
</feature>
<reference evidence="2 3" key="1">
    <citation type="submission" date="2015-07" db="EMBL/GenBank/DDBJ databases">
        <title>Emmonsia species relationships and genome sequence.</title>
        <authorList>
            <person name="Cuomo C.A."/>
            <person name="Schwartz I.S."/>
            <person name="Kenyon C."/>
            <person name="de Hoog G.S."/>
            <person name="Govender N.P."/>
            <person name="Botha A."/>
            <person name="Moreno L."/>
            <person name="de Vries M."/>
            <person name="Munoz J.F."/>
            <person name="Stielow J.B."/>
        </authorList>
    </citation>
    <scope>NUCLEOTIDE SEQUENCE [LARGE SCALE GENOMIC DNA]</scope>
    <source>
        <strain evidence="2 3">CBS 136260</strain>
    </source>
</reference>
<gene>
    <name evidence="2" type="ORF">ACJ72_02638</name>
</gene>
<evidence type="ECO:0000256" key="1">
    <source>
        <dbReference type="SAM" id="MobiDB-lite"/>
    </source>
</evidence>
<accession>A0A1B7P2D2</accession>
<feature type="compositionally biased region" description="Polar residues" evidence="1">
    <location>
        <begin position="497"/>
        <end position="509"/>
    </location>
</feature>
<comment type="caution">
    <text evidence="2">The sequence shown here is derived from an EMBL/GenBank/DDBJ whole genome shotgun (WGS) entry which is preliminary data.</text>
</comment>
<organism evidence="2 3">
    <name type="scientific">Emergomyces africanus</name>
    <dbReference type="NCBI Taxonomy" id="1955775"/>
    <lineage>
        <taxon>Eukaryota</taxon>
        <taxon>Fungi</taxon>
        <taxon>Dikarya</taxon>
        <taxon>Ascomycota</taxon>
        <taxon>Pezizomycotina</taxon>
        <taxon>Eurotiomycetes</taxon>
        <taxon>Eurotiomycetidae</taxon>
        <taxon>Onygenales</taxon>
        <taxon>Ajellomycetaceae</taxon>
        <taxon>Emergomyces</taxon>
    </lineage>
</organism>
<dbReference type="EMBL" id="LGUA01000228">
    <property type="protein sequence ID" value="OAX83007.1"/>
    <property type="molecule type" value="Genomic_DNA"/>
</dbReference>
<feature type="region of interest" description="Disordered" evidence="1">
    <location>
        <begin position="554"/>
        <end position="573"/>
    </location>
</feature>
<dbReference type="AlphaFoldDB" id="A0A1B7P2D2"/>
<name>A0A1B7P2D2_9EURO</name>